<feature type="region of interest" description="Disordered" evidence="8">
    <location>
        <begin position="143"/>
        <end position="182"/>
    </location>
</feature>
<proteinExistence type="predicted"/>
<evidence type="ECO:0000256" key="6">
    <source>
        <dbReference type="ARBA" id="ARBA00022723"/>
    </source>
</evidence>
<protein>
    <submittedName>
        <fullName evidence="11">Histone-lysine N-methyltransferase</fullName>
    </submittedName>
</protein>
<dbReference type="PANTHER" id="PTHR46223">
    <property type="entry name" value="HISTONE-LYSINE N-METHYLTRANSFERASE SUV39H"/>
    <property type="match status" value="1"/>
</dbReference>
<dbReference type="STRING" id="1561998.A0A1I7TLB5"/>
<dbReference type="Pfam" id="PF00856">
    <property type="entry name" value="SET"/>
    <property type="match status" value="1"/>
</dbReference>
<sequence length="638" mass="73743">MTPSKRADGIVSTIKIGRCRLEHNRLSSFDEIALAYIKKRKKLFMKNGQPTRDQYEEMKMEIEKKGREKGLNLEFEGDGSSDGTCREIKKCVEKKMRSYIVKRRMEKMDMERALCGWKIYDTIKFFRNSLEEDEKKMWEEHERLNEMGVEPEEDVDEEQEEEEENGENVPPDSEEELNEMEIDEKPNEEIFPKEIVFEDEEEFSLPDAIVMNKDHMQLLRTRNVKIVPEYIQKVPYSCSKSIAALHQGTVTLPGVYPGVPNKKFEAKNLMNLRTWPSQTAFENREKQGHWIVLLEAVIEPFYCSEEILEMFSPEALNKAKNMVKFYESLEAGALGNDFRFGLTPLFRHFEDVSFIHSKIHEKFGMGRVTYMAFDQTQAPPLYQNTPVNLMSAEVYKACMARKENKPFVMKESRLDAIPQGCENPDGCKCNEKFEALYKRRCNQNLQPNSEGLLDLSMLDEALYRILIECSDDCGCSLNCPRRQVQRRKTPPTVVFHAGDIGYTLRTLAKIVPGQYIGEYTGWVKFPKAGDDQTYEASVEVMNPKLVICARRAGSVVRFMSHSCDPSAVFIVTHSREKETDLLIPRLAVFALKEMNIGDPITIKYYIEKDLIGVERSIKYADRQIVSDTFLDKELNSTQ</sequence>
<dbReference type="GO" id="GO:0005694">
    <property type="term" value="C:chromosome"/>
    <property type="evidence" value="ECO:0007669"/>
    <property type="project" value="UniProtKB-SubCell"/>
</dbReference>
<dbReference type="InterPro" id="IPR001214">
    <property type="entry name" value="SET_dom"/>
</dbReference>
<dbReference type="Pfam" id="PF03353">
    <property type="entry name" value="Lin-8"/>
    <property type="match status" value="1"/>
</dbReference>
<accession>A0A1I7TLB5</accession>
<feature type="compositionally biased region" description="Acidic residues" evidence="8">
    <location>
        <begin position="149"/>
        <end position="182"/>
    </location>
</feature>
<dbReference type="GO" id="GO:0046872">
    <property type="term" value="F:metal ion binding"/>
    <property type="evidence" value="ECO:0007669"/>
    <property type="project" value="UniProtKB-KW"/>
</dbReference>
<keyword evidence="5" id="KW-0949">S-adenosyl-L-methionine</keyword>
<comment type="subcellular location">
    <subcellularLocation>
        <location evidence="1">Chromosome</location>
    </subcellularLocation>
</comment>
<dbReference type="SUPFAM" id="SSF82199">
    <property type="entry name" value="SET domain"/>
    <property type="match status" value="1"/>
</dbReference>
<dbReference type="GO" id="GO:0032259">
    <property type="term" value="P:methylation"/>
    <property type="evidence" value="ECO:0007669"/>
    <property type="project" value="UniProtKB-KW"/>
</dbReference>
<dbReference type="AlphaFoldDB" id="A0A1I7TLB5"/>
<evidence type="ECO:0000256" key="4">
    <source>
        <dbReference type="ARBA" id="ARBA00022679"/>
    </source>
</evidence>
<dbReference type="InterPro" id="IPR050973">
    <property type="entry name" value="H3K9_Histone-Lys_N-MTase"/>
</dbReference>
<dbReference type="PROSITE" id="PS50280">
    <property type="entry name" value="SET"/>
    <property type="match status" value="1"/>
</dbReference>
<reference evidence="11" key="1">
    <citation type="submission" date="2016-11" db="UniProtKB">
        <authorList>
            <consortium name="WormBaseParasite"/>
        </authorList>
    </citation>
    <scope>IDENTIFICATION</scope>
</reference>
<evidence type="ECO:0000256" key="1">
    <source>
        <dbReference type="ARBA" id="ARBA00004286"/>
    </source>
</evidence>
<keyword evidence="4" id="KW-0808">Transferase</keyword>
<keyword evidence="7" id="KW-0862">Zinc</keyword>
<evidence type="ECO:0000313" key="10">
    <source>
        <dbReference type="Proteomes" id="UP000095282"/>
    </source>
</evidence>
<keyword evidence="2" id="KW-0158">Chromosome</keyword>
<dbReference type="Gene3D" id="2.170.270.10">
    <property type="entry name" value="SET domain"/>
    <property type="match status" value="1"/>
</dbReference>
<dbReference type="SMART" id="SM00317">
    <property type="entry name" value="SET"/>
    <property type="match status" value="1"/>
</dbReference>
<evidence type="ECO:0000313" key="11">
    <source>
        <dbReference type="WBParaSite" id="Csp11.Scaffold628.g7051.t2"/>
    </source>
</evidence>
<keyword evidence="3" id="KW-0489">Methyltransferase</keyword>
<evidence type="ECO:0000256" key="2">
    <source>
        <dbReference type="ARBA" id="ARBA00022454"/>
    </source>
</evidence>
<evidence type="ECO:0000256" key="3">
    <source>
        <dbReference type="ARBA" id="ARBA00022603"/>
    </source>
</evidence>
<keyword evidence="6" id="KW-0479">Metal-binding</keyword>
<evidence type="ECO:0000256" key="7">
    <source>
        <dbReference type="ARBA" id="ARBA00022833"/>
    </source>
</evidence>
<dbReference type="PANTHER" id="PTHR46223:SF3">
    <property type="entry name" value="HISTONE-LYSINE N-METHYLTRANSFERASE SET-23"/>
    <property type="match status" value="1"/>
</dbReference>
<feature type="domain" description="SET" evidence="9">
    <location>
        <begin position="482"/>
        <end position="605"/>
    </location>
</feature>
<evidence type="ECO:0000256" key="8">
    <source>
        <dbReference type="SAM" id="MobiDB-lite"/>
    </source>
</evidence>
<dbReference type="InterPro" id="IPR005020">
    <property type="entry name" value="LIN-8"/>
</dbReference>
<name>A0A1I7TLB5_9PELO</name>
<dbReference type="GO" id="GO:0008168">
    <property type="term" value="F:methyltransferase activity"/>
    <property type="evidence" value="ECO:0007669"/>
    <property type="project" value="UniProtKB-KW"/>
</dbReference>
<evidence type="ECO:0000259" key="9">
    <source>
        <dbReference type="PROSITE" id="PS50280"/>
    </source>
</evidence>
<organism evidence="10 11">
    <name type="scientific">Caenorhabditis tropicalis</name>
    <dbReference type="NCBI Taxonomy" id="1561998"/>
    <lineage>
        <taxon>Eukaryota</taxon>
        <taxon>Metazoa</taxon>
        <taxon>Ecdysozoa</taxon>
        <taxon>Nematoda</taxon>
        <taxon>Chromadorea</taxon>
        <taxon>Rhabditida</taxon>
        <taxon>Rhabditina</taxon>
        <taxon>Rhabditomorpha</taxon>
        <taxon>Rhabditoidea</taxon>
        <taxon>Rhabditidae</taxon>
        <taxon>Peloderinae</taxon>
        <taxon>Caenorhabditis</taxon>
    </lineage>
</organism>
<dbReference type="Proteomes" id="UP000095282">
    <property type="component" value="Unplaced"/>
</dbReference>
<keyword evidence="10" id="KW-1185">Reference proteome</keyword>
<dbReference type="WBParaSite" id="Csp11.Scaffold628.g7051.t2">
    <property type="protein sequence ID" value="Csp11.Scaffold628.g7051.t2"/>
    <property type="gene ID" value="Csp11.Scaffold628.g7051"/>
</dbReference>
<dbReference type="InterPro" id="IPR046341">
    <property type="entry name" value="SET_dom_sf"/>
</dbReference>
<evidence type="ECO:0000256" key="5">
    <source>
        <dbReference type="ARBA" id="ARBA00022691"/>
    </source>
</evidence>